<comment type="catalytic activity">
    <reaction evidence="8">
        <text>L-cysteinyl-[protein] + hexadecanoyl-CoA = S-hexadecanoyl-L-cysteinyl-[protein] + CoA</text>
        <dbReference type="Rhea" id="RHEA:36683"/>
        <dbReference type="Rhea" id="RHEA-COMP:10131"/>
        <dbReference type="Rhea" id="RHEA-COMP:11032"/>
        <dbReference type="ChEBI" id="CHEBI:29950"/>
        <dbReference type="ChEBI" id="CHEBI:57287"/>
        <dbReference type="ChEBI" id="CHEBI:57379"/>
        <dbReference type="ChEBI" id="CHEBI:74151"/>
        <dbReference type="EC" id="2.3.1.225"/>
    </reaction>
</comment>
<evidence type="ECO:0000256" key="3">
    <source>
        <dbReference type="ARBA" id="ARBA00022679"/>
    </source>
</evidence>
<comment type="similarity">
    <text evidence="2 8">Belongs to the DHHC palmitoyltransferase family.</text>
</comment>
<keyword evidence="6 8" id="KW-0472">Membrane</keyword>
<evidence type="ECO:0000256" key="6">
    <source>
        <dbReference type="ARBA" id="ARBA00023136"/>
    </source>
</evidence>
<reference evidence="11" key="1">
    <citation type="journal article" date="2018" name="Nat. Genet.">
        <title>Extensive intraspecific gene order and gene structural variations between Mo17 and other maize genomes.</title>
        <authorList>
            <person name="Sun S."/>
            <person name="Zhou Y."/>
            <person name="Chen J."/>
            <person name="Shi J."/>
            <person name="Zhao H."/>
            <person name="Zhao H."/>
            <person name="Song W."/>
            <person name="Zhang M."/>
            <person name="Cui Y."/>
            <person name="Dong X."/>
            <person name="Liu H."/>
            <person name="Ma X."/>
            <person name="Jiao Y."/>
            <person name="Wang B."/>
            <person name="Wei X."/>
            <person name="Stein J.C."/>
            <person name="Glaubitz J.C."/>
            <person name="Lu F."/>
            <person name="Yu G."/>
            <person name="Liang C."/>
            <person name="Fengler K."/>
            <person name="Li B."/>
            <person name="Rafalski A."/>
            <person name="Schnable P.S."/>
            <person name="Ware D.H."/>
            <person name="Buckler E.S."/>
            <person name="Lai J."/>
        </authorList>
    </citation>
    <scope>NUCLEOTIDE SEQUENCE [LARGE SCALE GENOMIC DNA]</scope>
    <source>
        <tissue evidence="11">Seedling</tissue>
    </source>
</reference>
<protein>
    <recommendedName>
        <fullName evidence="8">S-acyltransferase</fullName>
        <ecNumber evidence="8">2.3.1.225</ecNumber>
    </recommendedName>
    <alternativeName>
        <fullName evidence="8">Palmitoyltransferase</fullName>
    </alternativeName>
</protein>
<evidence type="ECO:0000256" key="1">
    <source>
        <dbReference type="ARBA" id="ARBA00004141"/>
    </source>
</evidence>
<feature type="transmembrane region" description="Helical" evidence="8">
    <location>
        <begin position="263"/>
        <end position="290"/>
    </location>
</feature>
<dbReference type="ExpressionAtlas" id="A0A3L6ERA2">
    <property type="expression patterns" value="baseline and differential"/>
</dbReference>
<organism evidence="11">
    <name type="scientific">Zea mays</name>
    <name type="common">Maize</name>
    <dbReference type="NCBI Taxonomy" id="4577"/>
    <lineage>
        <taxon>Eukaryota</taxon>
        <taxon>Viridiplantae</taxon>
        <taxon>Streptophyta</taxon>
        <taxon>Embryophyta</taxon>
        <taxon>Tracheophyta</taxon>
        <taxon>Spermatophyta</taxon>
        <taxon>Magnoliopsida</taxon>
        <taxon>Liliopsida</taxon>
        <taxon>Poales</taxon>
        <taxon>Poaceae</taxon>
        <taxon>PACMAD clade</taxon>
        <taxon>Panicoideae</taxon>
        <taxon>Andropogonodae</taxon>
        <taxon>Andropogoneae</taxon>
        <taxon>Tripsacinae</taxon>
        <taxon>Zea</taxon>
    </lineage>
</organism>
<comment type="domain">
    <text evidence="8">The DHHC domain is required for palmitoyltransferase activity.</text>
</comment>
<feature type="domain" description="Palmitoyltransferase DHHC" evidence="10">
    <location>
        <begin position="217"/>
        <end position="343"/>
    </location>
</feature>
<proteinExistence type="inferred from homology"/>
<evidence type="ECO:0000256" key="9">
    <source>
        <dbReference type="SAM" id="MobiDB-lite"/>
    </source>
</evidence>
<dbReference type="PROSITE" id="PS50216">
    <property type="entry name" value="DHHC"/>
    <property type="match status" value="1"/>
</dbReference>
<name>A0A3L6ERA2_MAIZE</name>
<keyword evidence="5 8" id="KW-1133">Transmembrane helix</keyword>
<feature type="region of interest" description="Disordered" evidence="9">
    <location>
        <begin position="508"/>
        <end position="528"/>
    </location>
</feature>
<dbReference type="InterPro" id="IPR039859">
    <property type="entry name" value="PFA4/ZDH16/20/ERF2-like"/>
</dbReference>
<feature type="transmembrane region" description="Helical" evidence="8">
    <location>
        <begin position="311"/>
        <end position="335"/>
    </location>
</feature>
<dbReference type="Pfam" id="PF01529">
    <property type="entry name" value="DHHC"/>
    <property type="match status" value="1"/>
</dbReference>
<dbReference type="PANTHER" id="PTHR22883">
    <property type="entry name" value="ZINC FINGER DHHC DOMAIN CONTAINING PROTEIN"/>
    <property type="match status" value="1"/>
</dbReference>
<dbReference type="AlphaFoldDB" id="A0A3L6ERA2"/>
<keyword evidence="4 8" id="KW-0812">Transmembrane</keyword>
<dbReference type="GO" id="GO:0019706">
    <property type="term" value="F:protein-cysteine S-palmitoyltransferase activity"/>
    <property type="evidence" value="ECO:0007669"/>
    <property type="project" value="UniProtKB-EC"/>
</dbReference>
<evidence type="ECO:0000256" key="8">
    <source>
        <dbReference type="RuleBase" id="RU079119"/>
    </source>
</evidence>
<keyword evidence="7 8" id="KW-0012">Acyltransferase</keyword>
<dbReference type="Proteomes" id="UP000251960">
    <property type="component" value="Chromosome 5"/>
</dbReference>
<evidence type="ECO:0000256" key="4">
    <source>
        <dbReference type="ARBA" id="ARBA00022692"/>
    </source>
</evidence>
<dbReference type="EMBL" id="NCVQ01000006">
    <property type="protein sequence ID" value="PWZ23360.1"/>
    <property type="molecule type" value="Genomic_DNA"/>
</dbReference>
<gene>
    <name evidence="11" type="primary">PAT18</name>
    <name evidence="11" type="ORF">Zm00014a_040529</name>
</gene>
<accession>A0A3L6ERA2</accession>
<feature type="compositionally biased region" description="Basic and acidic residues" evidence="9">
    <location>
        <begin position="474"/>
        <end position="484"/>
    </location>
</feature>
<sequence>MARCGDRDIVTAAMARQPWRRRHGWQLPLHPLQLVAAAVFALLVAAFYVVLGPYIGNTLAGNILLITFSFSVRSTSISALTELLQVFFAPLWSSFGCSIDDLFRSKQAAATAALYVRCTAVDPSDRTDAKKTKRRRQLARGGGGTAKLPRLRYGYILWRYAVRLLRRVEARVTNRWVRRSYLEQWNTSVQLDPMLPFAFTSLDDIVSPCATADGHDISFCPICDCEVKLRSKHCKTCERCVDGFDHHCRWLNNCIGRRNYATFILLMFFVLLMLVIEGGTAIAIFIRCFVDSKGVKMEMEHRLHLRLPKGAHAALSVVFVIFTIYSTAALGQLFFFHMVLIRKAKIKWSVPTFQSLQGMRTYDYILAMREAGAAFDPFEDSDSDESVDFDSPEKPSFFSRAFCRKDEVNESARKLSIRVESDQMDASGRKDDIQINPWTLIKMSKEKAMAAAERARERIRQKLPTSPMKPLPVETKRGPLNPERKHITTGKEIVPVFTKSWLSVSPTARISSPRRRFSGSSSPKPQRYRSNFDLRLAEVSRDLETHISKQVLCSVVMKGVEDEGYSS</sequence>
<keyword evidence="3 8" id="KW-0808">Transferase</keyword>
<evidence type="ECO:0000256" key="2">
    <source>
        <dbReference type="ARBA" id="ARBA00008574"/>
    </source>
</evidence>
<comment type="subcellular location">
    <subcellularLocation>
        <location evidence="1">Membrane</location>
        <topology evidence="1">Multi-pass membrane protein</topology>
    </subcellularLocation>
</comment>
<evidence type="ECO:0000259" key="10">
    <source>
        <dbReference type="Pfam" id="PF01529"/>
    </source>
</evidence>
<comment type="caution">
    <text evidence="11">The sequence shown here is derived from an EMBL/GenBank/DDBJ whole genome shotgun (WGS) entry which is preliminary data.</text>
</comment>
<feature type="transmembrane region" description="Helical" evidence="8">
    <location>
        <begin position="32"/>
        <end position="51"/>
    </location>
</feature>
<dbReference type="InterPro" id="IPR001594">
    <property type="entry name" value="Palmitoyltrfase_DHHC"/>
</dbReference>
<feature type="region of interest" description="Disordered" evidence="9">
    <location>
        <begin position="465"/>
        <end position="484"/>
    </location>
</feature>
<evidence type="ECO:0000256" key="7">
    <source>
        <dbReference type="ARBA" id="ARBA00023315"/>
    </source>
</evidence>
<dbReference type="EC" id="2.3.1.225" evidence="8"/>
<dbReference type="GO" id="GO:0016020">
    <property type="term" value="C:membrane"/>
    <property type="evidence" value="ECO:0007669"/>
    <property type="project" value="UniProtKB-SubCell"/>
</dbReference>
<dbReference type="PANTHER" id="PTHR22883:SF306">
    <property type="entry name" value="PROTEIN S-ACYLTRANSFERASE 18"/>
    <property type="match status" value="1"/>
</dbReference>
<evidence type="ECO:0000313" key="11">
    <source>
        <dbReference type="EMBL" id="PWZ23360.1"/>
    </source>
</evidence>
<evidence type="ECO:0000256" key="5">
    <source>
        <dbReference type="ARBA" id="ARBA00022989"/>
    </source>
</evidence>